<evidence type="ECO:0000259" key="3">
    <source>
        <dbReference type="Pfam" id="PF04841"/>
    </source>
</evidence>
<dbReference type="EMBL" id="KN823789">
    <property type="protein sequence ID" value="KIO15844.1"/>
    <property type="molecule type" value="Genomic_DNA"/>
</dbReference>
<dbReference type="GO" id="GO:0030897">
    <property type="term" value="C:HOPS complex"/>
    <property type="evidence" value="ECO:0007669"/>
    <property type="project" value="TreeGrafter"/>
</dbReference>
<dbReference type="InterPro" id="IPR016534">
    <property type="entry name" value="VPS16"/>
</dbReference>
<organism evidence="4 5">
    <name type="scientific">Tulasnella calospora MUT 4182</name>
    <dbReference type="NCBI Taxonomy" id="1051891"/>
    <lineage>
        <taxon>Eukaryota</taxon>
        <taxon>Fungi</taxon>
        <taxon>Dikarya</taxon>
        <taxon>Basidiomycota</taxon>
        <taxon>Agaricomycotina</taxon>
        <taxon>Agaricomycetes</taxon>
        <taxon>Cantharellales</taxon>
        <taxon>Tulasnellaceae</taxon>
        <taxon>Tulasnella</taxon>
    </lineage>
</organism>
<dbReference type="Pfam" id="PF04841">
    <property type="entry name" value="Vps16_N"/>
    <property type="match status" value="1"/>
</dbReference>
<dbReference type="InterPro" id="IPR038132">
    <property type="entry name" value="Vps16_C_sf"/>
</dbReference>
<reference evidence="5" key="2">
    <citation type="submission" date="2015-01" db="EMBL/GenBank/DDBJ databases">
        <title>Evolutionary Origins and Diversification of the Mycorrhizal Mutualists.</title>
        <authorList>
            <consortium name="DOE Joint Genome Institute"/>
            <consortium name="Mycorrhizal Genomics Consortium"/>
            <person name="Kohler A."/>
            <person name="Kuo A."/>
            <person name="Nagy L.G."/>
            <person name="Floudas D."/>
            <person name="Copeland A."/>
            <person name="Barry K.W."/>
            <person name="Cichocki N."/>
            <person name="Veneault-Fourrey C."/>
            <person name="LaButti K."/>
            <person name="Lindquist E.A."/>
            <person name="Lipzen A."/>
            <person name="Lundell T."/>
            <person name="Morin E."/>
            <person name="Murat C."/>
            <person name="Riley R."/>
            <person name="Ohm R."/>
            <person name="Sun H."/>
            <person name="Tunlid A."/>
            <person name="Henrissat B."/>
            <person name="Grigoriev I.V."/>
            <person name="Hibbett D.S."/>
            <person name="Martin F."/>
        </authorList>
    </citation>
    <scope>NUCLEOTIDE SEQUENCE [LARGE SCALE GENOMIC DNA]</scope>
    <source>
        <strain evidence="5">MUT 4182</strain>
    </source>
</reference>
<dbReference type="AlphaFoldDB" id="A0A0C3Q151"/>
<dbReference type="HOGENOM" id="CLU_008909_0_0_1"/>
<dbReference type="InterPro" id="IPR006925">
    <property type="entry name" value="Vps16_C"/>
</dbReference>
<dbReference type="GO" id="GO:0016197">
    <property type="term" value="P:endosomal transport"/>
    <property type="evidence" value="ECO:0007669"/>
    <property type="project" value="TreeGrafter"/>
</dbReference>
<sequence length="511" mass="58270">MTSVQHPTATWEAMDGGVFYRKQEVYTMQWKVKTLSDYIVSGAKYGGPIAMMRDPHKIVAFGTNQFSKPTVQVFSSSGELLQTIPWDQGTIVSMGWTYEEQLVIINDEGMYRLYTLQGDYQQFSLGPEAAEMGVIDAKIYEQGLVALTSNVTLFEVKGWTGSKPLTLAHPGFSEPPPCWSLIEPDQTLSLGDFFRLLEEGGPRFAQATNLLQVYAREQNRELLRDYYFQDDRRVDSACLALDDASRAQTNEERLEAVSKAAKFFAEDKDRGFEAKAMDEYAKLLALQKLLEDEAGGKISFVGLSVNDTIRRCITTGYLKRADRIRSDFKVPEKRFWYIKLYALTETKDFDGLEAFAKSKRSPIGYEPFINHLIKSGYLKQAASYVPRCDAKTRADLYVRCGEWRLAALECKERNDRAKLEELRRTCTNILGQRELEQYILSNTCMQLWRAMGLSPRKKVVKKGKTGSKQGPVGQRIDKEIAQDNRSTSSKLLALEWSHSRKLYRKVDTKLY</sequence>
<dbReference type="InterPro" id="IPR006926">
    <property type="entry name" value="Vps16_N"/>
</dbReference>
<dbReference type="OrthoDB" id="1792at2759"/>
<evidence type="ECO:0000259" key="2">
    <source>
        <dbReference type="Pfam" id="PF04840"/>
    </source>
</evidence>
<dbReference type="STRING" id="1051891.A0A0C3Q151"/>
<dbReference type="Proteomes" id="UP000054248">
    <property type="component" value="Unassembled WGS sequence"/>
</dbReference>
<evidence type="ECO:0000313" key="5">
    <source>
        <dbReference type="Proteomes" id="UP000054248"/>
    </source>
</evidence>
<name>A0A0C3Q151_9AGAM</name>
<dbReference type="PANTHER" id="PTHR12811:SF0">
    <property type="entry name" value="VACUOLAR PROTEIN SORTING-ASSOCIATED PROTEIN 16 HOMOLOG"/>
    <property type="match status" value="1"/>
</dbReference>
<comment type="similarity">
    <text evidence="1">Belongs to the VPS16 family.</text>
</comment>
<evidence type="ECO:0000256" key="1">
    <source>
        <dbReference type="ARBA" id="ARBA00009250"/>
    </source>
</evidence>
<proteinExistence type="inferred from homology"/>
<dbReference type="GO" id="GO:0005768">
    <property type="term" value="C:endosome"/>
    <property type="evidence" value="ECO:0007669"/>
    <property type="project" value="TreeGrafter"/>
</dbReference>
<dbReference type="PIRSF" id="PIRSF007949">
    <property type="entry name" value="VPS16"/>
    <property type="match status" value="1"/>
</dbReference>
<keyword evidence="5" id="KW-1185">Reference proteome</keyword>
<accession>A0A0C3Q151</accession>
<dbReference type="FunFam" id="1.10.150.780:FF:000001">
    <property type="entry name" value="Vacuolar protein sorting-associated protein 16 homolog"/>
    <property type="match status" value="1"/>
</dbReference>
<feature type="domain" description="Vps16 N-terminal" evidence="3">
    <location>
        <begin position="7"/>
        <end position="158"/>
    </location>
</feature>
<dbReference type="GO" id="GO:0006886">
    <property type="term" value="P:intracellular protein transport"/>
    <property type="evidence" value="ECO:0007669"/>
    <property type="project" value="InterPro"/>
</dbReference>
<dbReference type="GO" id="GO:0003779">
    <property type="term" value="F:actin binding"/>
    <property type="evidence" value="ECO:0007669"/>
    <property type="project" value="TreeGrafter"/>
</dbReference>
<gene>
    <name evidence="4" type="ORF">M407DRAFT_235273</name>
</gene>
<dbReference type="GO" id="GO:0042144">
    <property type="term" value="P:vacuole fusion, non-autophagic"/>
    <property type="evidence" value="ECO:0007669"/>
    <property type="project" value="TreeGrafter"/>
</dbReference>
<protein>
    <recommendedName>
        <fullName evidence="6">Vacuolar protein sorting-associated protein 16 homolog</fullName>
    </recommendedName>
</protein>
<dbReference type="GO" id="GO:0098588">
    <property type="term" value="C:bounding membrane of organelle"/>
    <property type="evidence" value="ECO:0007669"/>
    <property type="project" value="UniProtKB-ARBA"/>
</dbReference>
<dbReference type="PANTHER" id="PTHR12811">
    <property type="entry name" value="VACUOLAR PROTEIN SORTING VPS16"/>
    <property type="match status" value="1"/>
</dbReference>
<evidence type="ECO:0008006" key="6">
    <source>
        <dbReference type="Google" id="ProtNLM"/>
    </source>
</evidence>
<dbReference type="Gene3D" id="1.10.150.780">
    <property type="entry name" value="Vps16, C-terminal region"/>
    <property type="match status" value="1"/>
</dbReference>
<reference evidence="4 5" key="1">
    <citation type="submission" date="2014-04" db="EMBL/GenBank/DDBJ databases">
        <authorList>
            <consortium name="DOE Joint Genome Institute"/>
            <person name="Kuo A."/>
            <person name="Girlanda M."/>
            <person name="Perotto S."/>
            <person name="Kohler A."/>
            <person name="Nagy L.G."/>
            <person name="Floudas D."/>
            <person name="Copeland A."/>
            <person name="Barry K.W."/>
            <person name="Cichocki N."/>
            <person name="Veneault-Fourrey C."/>
            <person name="LaButti K."/>
            <person name="Lindquist E.A."/>
            <person name="Lipzen A."/>
            <person name="Lundell T."/>
            <person name="Morin E."/>
            <person name="Murat C."/>
            <person name="Sun H."/>
            <person name="Tunlid A."/>
            <person name="Henrissat B."/>
            <person name="Grigoriev I.V."/>
            <person name="Hibbett D.S."/>
            <person name="Martin F."/>
            <person name="Nordberg H.P."/>
            <person name="Cantor M.N."/>
            <person name="Hua S.X."/>
        </authorList>
    </citation>
    <scope>NUCLEOTIDE SEQUENCE [LARGE SCALE GENOMIC DNA]</scope>
    <source>
        <strain evidence="4 5">MUT 4182</strain>
    </source>
</reference>
<dbReference type="Pfam" id="PF04840">
    <property type="entry name" value="Vps16_C"/>
    <property type="match status" value="1"/>
</dbReference>
<feature type="domain" description="Vps16 C-terminal" evidence="2">
    <location>
        <begin position="181"/>
        <end position="429"/>
    </location>
</feature>
<evidence type="ECO:0000313" key="4">
    <source>
        <dbReference type="EMBL" id="KIO15844.1"/>
    </source>
</evidence>